<dbReference type="AlphaFoldDB" id="A0A1N6STP7"/>
<organism evidence="3 4">
    <name type="scientific">Cellulosimicrobium aquatile</name>
    <dbReference type="NCBI Taxonomy" id="1612203"/>
    <lineage>
        <taxon>Bacteria</taxon>
        <taxon>Bacillati</taxon>
        <taxon>Actinomycetota</taxon>
        <taxon>Actinomycetes</taxon>
        <taxon>Micrococcales</taxon>
        <taxon>Promicromonosporaceae</taxon>
        <taxon>Cellulosimicrobium</taxon>
    </lineage>
</organism>
<sequence length="246" mass="26104">MISENYPGPMSDAEHASPTTLPPADHTDAVELLGLVAYTELASFGRLAGDAAHAPTLRQRQALSRLAAAMLDRQERVLVRVEELGGDPADCMSPFDGLFDDFDARTKPSTWWEGILKGYVGQGVADDFCLLAAQGLDERSRDVVVEALTHDTPSQRYAPVIAEVAAEDPVLASRLALWGRRLVGEALGVVGDVLSRRPALARLVAAGAEPVAAGGGSGPAPATQSWVFARLTAEHSRRMDRLGLAA</sequence>
<keyword evidence="4" id="KW-1185">Reference proteome</keyword>
<dbReference type="InterPro" id="IPR012347">
    <property type="entry name" value="Ferritin-like"/>
</dbReference>
<evidence type="ECO:0000256" key="1">
    <source>
        <dbReference type="SAM" id="MobiDB-lite"/>
    </source>
</evidence>
<evidence type="ECO:0000259" key="2">
    <source>
        <dbReference type="Pfam" id="PF13794"/>
    </source>
</evidence>
<dbReference type="Gene3D" id="1.20.1260.10">
    <property type="match status" value="1"/>
</dbReference>
<protein>
    <submittedName>
        <fullName evidence="3">tRNA-(MS[2]IO[6]A)-hydroxylase (MiaE)-like</fullName>
    </submittedName>
</protein>
<name>A0A1N6STP7_9MICO</name>
<dbReference type="EMBL" id="FTMI01000004">
    <property type="protein sequence ID" value="SIQ44372.1"/>
    <property type="molecule type" value="Genomic_DNA"/>
</dbReference>
<accession>A0A1N6STP7</accession>
<dbReference type="Pfam" id="PF13794">
    <property type="entry name" value="MiaE_2"/>
    <property type="match status" value="1"/>
</dbReference>
<evidence type="ECO:0000313" key="3">
    <source>
        <dbReference type="EMBL" id="SIQ44372.1"/>
    </source>
</evidence>
<feature type="region of interest" description="Disordered" evidence="1">
    <location>
        <begin position="1"/>
        <end position="24"/>
    </location>
</feature>
<dbReference type="Proteomes" id="UP000186235">
    <property type="component" value="Unassembled WGS sequence"/>
</dbReference>
<evidence type="ECO:0000313" key="4">
    <source>
        <dbReference type="Proteomes" id="UP000186235"/>
    </source>
</evidence>
<gene>
    <name evidence="3" type="ORF">SAMN05518682_2512</name>
</gene>
<proteinExistence type="predicted"/>
<dbReference type="InterPro" id="IPR059125">
    <property type="entry name" value="Ferritin_actino"/>
</dbReference>
<reference evidence="4" key="1">
    <citation type="submission" date="2017-01" db="EMBL/GenBank/DDBJ databases">
        <authorList>
            <person name="Varghese N."/>
            <person name="Submissions S."/>
        </authorList>
    </citation>
    <scope>NUCLEOTIDE SEQUENCE [LARGE SCALE GENOMIC DNA]</scope>
    <source>
        <strain evidence="4">3bp</strain>
    </source>
</reference>
<feature type="domain" description="Ferritin-like" evidence="2">
    <location>
        <begin position="29"/>
        <end position="205"/>
    </location>
</feature>